<dbReference type="PANTHER" id="PTHR34215:SF1">
    <property type="entry name" value="YLXR DOMAIN-CONTAINING PROTEIN"/>
    <property type="match status" value="1"/>
</dbReference>
<protein>
    <submittedName>
        <fullName evidence="2">YlxR family protein</fullName>
    </submittedName>
</protein>
<accession>A0A7G9GHV9</accession>
<dbReference type="PANTHER" id="PTHR34215">
    <property type="entry name" value="BLL0784 PROTEIN"/>
    <property type="match status" value="1"/>
</dbReference>
<dbReference type="AlphaFoldDB" id="A0A7G9GHV9"/>
<dbReference type="InterPro" id="IPR007393">
    <property type="entry name" value="YlxR_dom"/>
</dbReference>
<proteinExistence type="predicted"/>
<dbReference type="RefSeq" id="WP_408646472.1">
    <property type="nucleotide sequence ID" value="NZ_CP060635.1"/>
</dbReference>
<dbReference type="InterPro" id="IPR037465">
    <property type="entry name" value="YlxR"/>
</dbReference>
<dbReference type="CDD" id="cd00279">
    <property type="entry name" value="YlxR"/>
    <property type="match status" value="1"/>
</dbReference>
<organism evidence="2 3">
    <name type="scientific">Wansuia hejianensis</name>
    <dbReference type="NCBI Taxonomy" id="2763667"/>
    <lineage>
        <taxon>Bacteria</taxon>
        <taxon>Bacillati</taxon>
        <taxon>Bacillota</taxon>
        <taxon>Clostridia</taxon>
        <taxon>Lachnospirales</taxon>
        <taxon>Lachnospiraceae</taxon>
        <taxon>Wansuia</taxon>
    </lineage>
</organism>
<reference evidence="2 3" key="1">
    <citation type="submission" date="2020-08" db="EMBL/GenBank/DDBJ databases">
        <authorList>
            <person name="Liu C."/>
            <person name="Sun Q."/>
        </authorList>
    </citation>
    <scope>NUCLEOTIDE SEQUENCE [LARGE SCALE GENOMIC DNA]</scope>
    <source>
        <strain evidence="2 3">NSJ-29</strain>
    </source>
</reference>
<dbReference type="EMBL" id="CP060635">
    <property type="protein sequence ID" value="QNM10391.1"/>
    <property type="molecule type" value="Genomic_DNA"/>
</dbReference>
<dbReference type="InterPro" id="IPR035931">
    <property type="entry name" value="YlxR-like_sf"/>
</dbReference>
<dbReference type="NCBIfam" id="NF047356">
    <property type="entry name" value="RNA_bind_RnpM"/>
    <property type="match status" value="1"/>
</dbReference>
<dbReference type="KEGG" id="whj:H9Q79_01845"/>
<evidence type="ECO:0000313" key="3">
    <source>
        <dbReference type="Proteomes" id="UP000515860"/>
    </source>
</evidence>
<sequence length="83" mass="9575">MRKCVGCNEMKSKKELIRILKTPEEEILLDITGRKNGRGAYLCKNPECLVMAARNKGLERSLGMKIPEEIYENLKKEMDAFEQ</sequence>
<gene>
    <name evidence="2" type="ORF">H9Q79_01845</name>
</gene>
<keyword evidence="3" id="KW-1185">Reference proteome</keyword>
<evidence type="ECO:0000259" key="1">
    <source>
        <dbReference type="Pfam" id="PF04296"/>
    </source>
</evidence>
<evidence type="ECO:0000313" key="2">
    <source>
        <dbReference type="EMBL" id="QNM10391.1"/>
    </source>
</evidence>
<dbReference type="Gene3D" id="3.30.1230.10">
    <property type="entry name" value="YlxR-like"/>
    <property type="match status" value="1"/>
</dbReference>
<dbReference type="Proteomes" id="UP000515860">
    <property type="component" value="Chromosome"/>
</dbReference>
<dbReference type="Pfam" id="PF04296">
    <property type="entry name" value="YlxR"/>
    <property type="match status" value="1"/>
</dbReference>
<name>A0A7G9GHV9_9FIRM</name>
<feature type="domain" description="YlxR" evidence="1">
    <location>
        <begin position="2"/>
        <end position="75"/>
    </location>
</feature>
<dbReference type="SUPFAM" id="SSF64376">
    <property type="entry name" value="YlxR-like"/>
    <property type="match status" value="1"/>
</dbReference>